<keyword evidence="5" id="KW-0406">Ion transport</keyword>
<protein>
    <recommendedName>
        <fullName evidence="11">BFN domain-containing protein</fullName>
    </recommendedName>
</protein>
<feature type="transmembrane region" description="Helical" evidence="10">
    <location>
        <begin position="69"/>
        <end position="88"/>
    </location>
</feature>
<dbReference type="PANTHER" id="PTHR43427">
    <property type="entry name" value="CHLORIDE CHANNEL PROTEIN CLC-E"/>
    <property type="match status" value="1"/>
</dbReference>
<feature type="transmembrane region" description="Helical" evidence="10">
    <location>
        <begin position="161"/>
        <end position="179"/>
    </location>
</feature>
<dbReference type="PROSITE" id="PS51658">
    <property type="entry name" value="BFN"/>
    <property type="match status" value="1"/>
</dbReference>
<feature type="domain" description="BFN" evidence="11">
    <location>
        <begin position="126"/>
        <end position="195"/>
    </location>
</feature>
<evidence type="ECO:0000256" key="7">
    <source>
        <dbReference type="ARBA" id="ARBA00023173"/>
    </source>
</evidence>
<feature type="transmembrane region" description="Helical" evidence="10">
    <location>
        <begin position="100"/>
        <end position="119"/>
    </location>
</feature>
<keyword evidence="9" id="KW-0407">Ion channel</keyword>
<evidence type="ECO:0000256" key="9">
    <source>
        <dbReference type="ARBA" id="ARBA00023303"/>
    </source>
</evidence>
<comment type="subcellular location">
    <subcellularLocation>
        <location evidence="1">Membrane</location>
        <topology evidence="1">Multi-pass membrane protein</topology>
    </subcellularLocation>
</comment>
<comment type="caution">
    <text evidence="12">The sequence shown here is derived from an EMBL/GenBank/DDBJ whole genome shotgun (WGS) entry which is preliminary data.</text>
</comment>
<evidence type="ECO:0000256" key="1">
    <source>
        <dbReference type="ARBA" id="ARBA00004141"/>
    </source>
</evidence>
<dbReference type="Gene3D" id="1.10.3080.10">
    <property type="entry name" value="Clc chloride channel"/>
    <property type="match status" value="1"/>
</dbReference>
<evidence type="ECO:0000256" key="2">
    <source>
        <dbReference type="ARBA" id="ARBA00022448"/>
    </source>
</evidence>
<dbReference type="Pfam" id="PF00654">
    <property type="entry name" value="Voltage_CLC"/>
    <property type="match status" value="1"/>
</dbReference>
<proteinExistence type="predicted"/>
<evidence type="ECO:0000256" key="3">
    <source>
        <dbReference type="ARBA" id="ARBA00022692"/>
    </source>
</evidence>
<feature type="transmembrane region" description="Helical" evidence="10">
    <location>
        <begin position="131"/>
        <end position="154"/>
    </location>
</feature>
<keyword evidence="3 10" id="KW-0812">Transmembrane</keyword>
<dbReference type="SUPFAM" id="SSF81340">
    <property type="entry name" value="Clc chloride channel"/>
    <property type="match status" value="1"/>
</dbReference>
<dbReference type="InterPro" id="IPR050368">
    <property type="entry name" value="ClC-type_chloride_channel"/>
</dbReference>
<evidence type="ECO:0000256" key="5">
    <source>
        <dbReference type="ARBA" id="ARBA00023065"/>
    </source>
</evidence>
<evidence type="ECO:0000313" key="12">
    <source>
        <dbReference type="EMBL" id="OAH96916.1"/>
    </source>
</evidence>
<evidence type="ECO:0000256" key="10">
    <source>
        <dbReference type="SAM" id="Phobius"/>
    </source>
</evidence>
<dbReference type="GO" id="GO:0005254">
    <property type="term" value="F:chloride channel activity"/>
    <property type="evidence" value="ECO:0007669"/>
    <property type="project" value="UniProtKB-KW"/>
</dbReference>
<keyword evidence="2" id="KW-0813">Transport</keyword>
<dbReference type="InterPro" id="IPR003729">
    <property type="entry name" value="Bi_nuclease_dom"/>
</dbReference>
<name>A0A177LTW6_METMH</name>
<evidence type="ECO:0000259" key="11">
    <source>
        <dbReference type="PROSITE" id="PS51658"/>
    </source>
</evidence>
<dbReference type="AlphaFoldDB" id="A0A177LTW6"/>
<dbReference type="InterPro" id="IPR014743">
    <property type="entry name" value="Cl-channel_core"/>
</dbReference>
<keyword evidence="4 10" id="KW-1133">Transmembrane helix</keyword>
<organism evidence="12 13">
    <name type="scientific">Methylomonas methanica</name>
    <dbReference type="NCBI Taxonomy" id="421"/>
    <lineage>
        <taxon>Bacteria</taxon>
        <taxon>Pseudomonadati</taxon>
        <taxon>Pseudomonadota</taxon>
        <taxon>Gammaproteobacteria</taxon>
        <taxon>Methylococcales</taxon>
        <taxon>Methylococcaceae</taxon>
        <taxon>Methylomonas</taxon>
    </lineage>
</organism>
<keyword evidence="7" id="KW-0869">Chloride channel</keyword>
<evidence type="ECO:0000256" key="4">
    <source>
        <dbReference type="ARBA" id="ARBA00022989"/>
    </source>
</evidence>
<evidence type="ECO:0000256" key="6">
    <source>
        <dbReference type="ARBA" id="ARBA00023136"/>
    </source>
</evidence>
<keyword evidence="8" id="KW-0868">Chloride</keyword>
<evidence type="ECO:0000256" key="8">
    <source>
        <dbReference type="ARBA" id="ARBA00023214"/>
    </source>
</evidence>
<accession>A0A177LTW6</accession>
<reference evidence="13" key="1">
    <citation type="submission" date="2016-03" db="EMBL/GenBank/DDBJ databases">
        <authorList>
            <person name="Heylen K."/>
            <person name="De Vos P."/>
            <person name="Vekeman B."/>
        </authorList>
    </citation>
    <scope>NUCLEOTIDE SEQUENCE [LARGE SCALE GENOMIC DNA]</scope>
    <source>
        <strain evidence="13">R-45371</strain>
    </source>
</reference>
<dbReference type="PANTHER" id="PTHR43427:SF6">
    <property type="entry name" value="CHLORIDE CHANNEL PROTEIN CLC-E"/>
    <property type="match status" value="1"/>
</dbReference>
<dbReference type="InterPro" id="IPR001807">
    <property type="entry name" value="ClC"/>
</dbReference>
<feature type="transmembrane region" description="Helical" evidence="10">
    <location>
        <begin position="31"/>
        <end position="49"/>
    </location>
</feature>
<evidence type="ECO:0000313" key="13">
    <source>
        <dbReference type="Proteomes" id="UP000077763"/>
    </source>
</evidence>
<keyword evidence="6 10" id="KW-0472">Membrane</keyword>
<sequence length="195" mass="20917">MGIVVGGLGVIFNFAVLRGQRLIQLSGPYQCTWWLVLTLIVATLAWIWLELLGGGQSLINNLLVDTDLGLQSVIGFWAIRFVLTIASASSGAAGGIFMPILALGGLLGWAAGLITHLLLPEFAVDMQLFVVIGMATYFSATVQAPLTGIVLLIEMTANYELILPLYIGCFTALLIASALRGEPIYNAMMKNSLRM</sequence>
<dbReference type="Proteomes" id="UP000077763">
    <property type="component" value="Unassembled WGS sequence"/>
</dbReference>
<gene>
    <name evidence="12" type="ORF">A1353_23895</name>
</gene>
<dbReference type="EMBL" id="LUUH01000107">
    <property type="protein sequence ID" value="OAH96916.1"/>
    <property type="molecule type" value="Genomic_DNA"/>
</dbReference>
<dbReference type="PRINTS" id="PR00762">
    <property type="entry name" value="CLCHANNEL"/>
</dbReference>
<dbReference type="GO" id="GO:0034707">
    <property type="term" value="C:chloride channel complex"/>
    <property type="evidence" value="ECO:0007669"/>
    <property type="project" value="UniProtKB-KW"/>
</dbReference>
<dbReference type="GO" id="GO:0004518">
    <property type="term" value="F:nuclease activity"/>
    <property type="evidence" value="ECO:0007669"/>
    <property type="project" value="InterPro"/>
</dbReference>